<comment type="caution">
    <text evidence="2">The sequence shown here is derived from an EMBL/GenBank/DDBJ whole genome shotgun (WGS) entry which is preliminary data.</text>
</comment>
<dbReference type="GO" id="GO:0043957">
    <property type="term" value="F:acryloyl-CoA reductase (NADPH) activity"/>
    <property type="evidence" value="ECO:0007669"/>
    <property type="project" value="TreeGrafter"/>
</dbReference>
<dbReference type="Proteomes" id="UP000614424">
    <property type="component" value="Unassembled WGS sequence"/>
</dbReference>
<organism evidence="2 3">
    <name type="scientific">Candidatus Desulfobia pelagia</name>
    <dbReference type="NCBI Taxonomy" id="2841692"/>
    <lineage>
        <taxon>Bacteria</taxon>
        <taxon>Pseudomonadati</taxon>
        <taxon>Thermodesulfobacteriota</taxon>
        <taxon>Desulfobulbia</taxon>
        <taxon>Desulfobulbales</taxon>
        <taxon>Desulfobulbaceae</taxon>
        <taxon>Candidatus Desulfobia</taxon>
    </lineage>
</organism>
<dbReference type="InterPro" id="IPR036291">
    <property type="entry name" value="NAD(P)-bd_dom_sf"/>
</dbReference>
<dbReference type="InterPro" id="IPR011032">
    <property type="entry name" value="GroES-like_sf"/>
</dbReference>
<evidence type="ECO:0000259" key="1">
    <source>
        <dbReference type="SMART" id="SM00829"/>
    </source>
</evidence>
<name>A0A8J6TBC4_9BACT</name>
<dbReference type="InterPro" id="IPR014188">
    <property type="entry name" value="Acrylyl-CoA_reductase_AcuI"/>
</dbReference>
<dbReference type="AlphaFoldDB" id="A0A8J6TBC4"/>
<dbReference type="SUPFAM" id="SSF50129">
    <property type="entry name" value="GroES-like"/>
    <property type="match status" value="1"/>
</dbReference>
<dbReference type="Pfam" id="PF08240">
    <property type="entry name" value="ADH_N"/>
    <property type="match status" value="1"/>
</dbReference>
<dbReference type="Pfam" id="PF00107">
    <property type="entry name" value="ADH_zinc_N"/>
    <property type="match status" value="1"/>
</dbReference>
<proteinExistence type="predicted"/>
<feature type="domain" description="Enoyl reductase (ER)" evidence="1">
    <location>
        <begin position="20"/>
        <end position="329"/>
    </location>
</feature>
<dbReference type="NCBIfam" id="TIGR02823">
    <property type="entry name" value="oxido_YhdH"/>
    <property type="match status" value="1"/>
</dbReference>
<dbReference type="SUPFAM" id="SSF51735">
    <property type="entry name" value="NAD(P)-binding Rossmann-fold domains"/>
    <property type="match status" value="1"/>
</dbReference>
<evidence type="ECO:0000313" key="2">
    <source>
        <dbReference type="EMBL" id="MBC8316731.1"/>
    </source>
</evidence>
<dbReference type="InterPro" id="IPR013154">
    <property type="entry name" value="ADH-like_N"/>
</dbReference>
<dbReference type="InterPro" id="IPR020843">
    <property type="entry name" value="ER"/>
</dbReference>
<protein>
    <submittedName>
        <fullName evidence="2">YhdH/YhfP family quinone oxidoreductase</fullName>
    </submittedName>
</protein>
<dbReference type="InterPro" id="IPR013149">
    <property type="entry name" value="ADH-like_C"/>
</dbReference>
<sequence>MPPKQFQALVVSEEADKTFSRQLTSRSTADLPDYDVLIAVKYSSLNYKDALSASGNKGVTRRYPHTPGVDVAGVVEESRSPLFSSGDNVIVTSYDLGTKIPGGFGQYVKVPADWIVPCPAGLSLHESMIFGTAGFTAAQSVLKVIEHGVKPEDGRILVTGATGGVGSVSVSLLAHLGYRVTGVTGKVEEHAMLKRLGAESVIGRDEATDTSGRLLLKEKWAAVIDTVGGIILETGIRTTKYGGIVTCCGNVASPDLSTSVYPFILRGVSLAGIDSAACPMETRIKVWNKLAGEWKISLLGELAVDIKLSQLNSYIDMILKGKTKGRVVLDLNG</sequence>
<gene>
    <name evidence="2" type="ORF">H8E41_02425</name>
</gene>
<accession>A0A8J6TBC4</accession>
<reference evidence="2 3" key="1">
    <citation type="submission" date="2020-08" db="EMBL/GenBank/DDBJ databases">
        <title>Bridging the membrane lipid divide: bacteria of the FCB group superphylum have the potential to synthesize archaeal ether lipids.</title>
        <authorList>
            <person name="Villanueva L."/>
            <person name="Von Meijenfeldt F.A.B."/>
            <person name="Westbye A.B."/>
            <person name="Yadav S."/>
            <person name="Hopmans E.C."/>
            <person name="Dutilh B.E."/>
            <person name="Sinninghe Damste J.S."/>
        </authorList>
    </citation>
    <scope>NUCLEOTIDE SEQUENCE [LARGE SCALE GENOMIC DNA]</scope>
    <source>
        <strain evidence="2">NIOZ-UU47</strain>
    </source>
</reference>
<dbReference type="CDD" id="cd05280">
    <property type="entry name" value="MDR_yhdh_yhfp"/>
    <property type="match status" value="1"/>
</dbReference>
<dbReference type="EMBL" id="JACNJZ010000051">
    <property type="protein sequence ID" value="MBC8316731.1"/>
    <property type="molecule type" value="Genomic_DNA"/>
</dbReference>
<dbReference type="InterPro" id="IPR051397">
    <property type="entry name" value="Zn-ADH-like_protein"/>
</dbReference>
<dbReference type="SMART" id="SM00829">
    <property type="entry name" value="PKS_ER"/>
    <property type="match status" value="1"/>
</dbReference>
<dbReference type="Gene3D" id="3.90.180.10">
    <property type="entry name" value="Medium-chain alcohol dehydrogenases, catalytic domain"/>
    <property type="match status" value="1"/>
</dbReference>
<dbReference type="PANTHER" id="PTHR43677:SF1">
    <property type="entry name" value="ACRYLYL-COA REDUCTASE ACUI-RELATED"/>
    <property type="match status" value="1"/>
</dbReference>
<dbReference type="PANTHER" id="PTHR43677">
    <property type="entry name" value="SHORT-CHAIN DEHYDROGENASE/REDUCTASE"/>
    <property type="match status" value="1"/>
</dbReference>
<evidence type="ECO:0000313" key="3">
    <source>
        <dbReference type="Proteomes" id="UP000614424"/>
    </source>
</evidence>
<dbReference type="Gene3D" id="3.40.50.720">
    <property type="entry name" value="NAD(P)-binding Rossmann-like Domain"/>
    <property type="match status" value="1"/>
</dbReference>